<dbReference type="RefSeq" id="XP_023952995.2">
    <property type="nucleotide sequence ID" value="XM_024097227.2"/>
</dbReference>
<dbReference type="AlphaFoldDB" id="A0A6J1P5D1"/>
<dbReference type="GeneID" id="112056753"/>
<organism evidence="2 3">
    <name type="scientific">Bicyclus anynana</name>
    <name type="common">Squinting bush brown butterfly</name>
    <dbReference type="NCBI Taxonomy" id="110368"/>
    <lineage>
        <taxon>Eukaryota</taxon>
        <taxon>Metazoa</taxon>
        <taxon>Ecdysozoa</taxon>
        <taxon>Arthropoda</taxon>
        <taxon>Hexapoda</taxon>
        <taxon>Insecta</taxon>
        <taxon>Pterygota</taxon>
        <taxon>Neoptera</taxon>
        <taxon>Endopterygota</taxon>
        <taxon>Lepidoptera</taxon>
        <taxon>Glossata</taxon>
        <taxon>Ditrysia</taxon>
        <taxon>Papilionoidea</taxon>
        <taxon>Nymphalidae</taxon>
        <taxon>Satyrinae</taxon>
        <taxon>Satyrini</taxon>
        <taxon>Mycalesina</taxon>
        <taxon>Bicyclus</taxon>
    </lineage>
</organism>
<proteinExistence type="predicted"/>
<keyword evidence="2" id="KW-1185">Reference proteome</keyword>
<dbReference type="KEGG" id="bany:112056753"/>
<dbReference type="PANTHER" id="PTHR22954:SF3">
    <property type="entry name" value="PROTEIN CBG08539"/>
    <property type="match status" value="1"/>
</dbReference>
<feature type="region of interest" description="Disordered" evidence="1">
    <location>
        <begin position="263"/>
        <end position="298"/>
    </location>
</feature>
<feature type="compositionally biased region" description="Pro residues" evidence="1">
    <location>
        <begin position="345"/>
        <end position="356"/>
    </location>
</feature>
<dbReference type="Pfam" id="PF03564">
    <property type="entry name" value="DUF1759"/>
    <property type="match status" value="1"/>
</dbReference>
<dbReference type="Proteomes" id="UP001652582">
    <property type="component" value="Chromosome 23"/>
</dbReference>
<accession>A0A6J1P5D1</accession>
<gene>
    <name evidence="3" type="primary">LOC112056753</name>
</gene>
<dbReference type="InterPro" id="IPR005312">
    <property type="entry name" value="DUF1759"/>
</dbReference>
<feature type="region of interest" description="Disordered" evidence="1">
    <location>
        <begin position="312"/>
        <end position="366"/>
    </location>
</feature>
<evidence type="ECO:0000256" key="1">
    <source>
        <dbReference type="SAM" id="MobiDB-lite"/>
    </source>
</evidence>
<dbReference type="PANTHER" id="PTHR22954">
    <property type="entry name" value="RETROVIRAL PROTEASE-RELATED"/>
    <property type="match status" value="1"/>
</dbReference>
<dbReference type="OrthoDB" id="7489123at2759"/>
<feature type="compositionally biased region" description="Low complexity" evidence="1">
    <location>
        <begin position="335"/>
        <end position="344"/>
    </location>
</feature>
<protein>
    <submittedName>
        <fullName evidence="3">Uncharacterized protein LOC112056753</fullName>
    </submittedName>
</protein>
<evidence type="ECO:0000313" key="3">
    <source>
        <dbReference type="RefSeq" id="XP_023952995.2"/>
    </source>
</evidence>
<name>A0A6J1P5D1_BICAN</name>
<sequence>ISSKILLLILEIGTDLLSNNPKYSIEEFSARFTKADEFKRRLEKVYHAVLDEEELDSKTENTYTQNYNEATDAYLQILTIHQKLQTNTSAHTSKTTASTNILPKIESPRFSSKLEDWPSFIAIFTSLTKDMTNITNLSGEALNMISHLQITDTNFTVALDILTRRYENRRVLIDRFVDIILGLPNITSRSDIRQSFLVPLISAQSALQNLKLPINDCDYVFVSIVVRKLKGDLRTLFERQHTSSETLPTLNNLISFLEEHARCSETEHSSPQNTFRQENTPQAARRYSPVPGPSHQQQQYYTPRLLIRAQHPPTNTHTPVSRPFTHTRPTYLAHPSRSPMLTTPTRPPLLNSPPRTPQANSPTLNNTVRAARVWL</sequence>
<feature type="non-terminal residue" evidence="3">
    <location>
        <position position="1"/>
    </location>
</feature>
<evidence type="ECO:0000313" key="2">
    <source>
        <dbReference type="Proteomes" id="UP001652582"/>
    </source>
</evidence>
<reference evidence="3" key="1">
    <citation type="submission" date="2025-08" db="UniProtKB">
        <authorList>
            <consortium name="RefSeq"/>
        </authorList>
    </citation>
    <scope>IDENTIFICATION</scope>
</reference>
<feature type="compositionally biased region" description="Polar residues" evidence="1">
    <location>
        <begin position="269"/>
        <end position="282"/>
    </location>
</feature>